<comment type="similarity">
    <text evidence="2 6">Belongs to the plant self-incompatibility (S1) protein family.</text>
</comment>
<keyword evidence="4 6" id="KW-0964">Secreted</keyword>
<evidence type="ECO:0000256" key="4">
    <source>
        <dbReference type="ARBA" id="ARBA00022525"/>
    </source>
</evidence>
<evidence type="ECO:0000313" key="7">
    <source>
        <dbReference type="EMBL" id="PON66593.1"/>
    </source>
</evidence>
<dbReference type="GO" id="GO:0005576">
    <property type="term" value="C:extracellular region"/>
    <property type="evidence" value="ECO:0007669"/>
    <property type="project" value="UniProtKB-SubCell"/>
</dbReference>
<dbReference type="EMBL" id="JXTB01000078">
    <property type="protein sequence ID" value="PON66593.1"/>
    <property type="molecule type" value="Genomic_DNA"/>
</dbReference>
<keyword evidence="5" id="KW-0732">Signal</keyword>
<evidence type="ECO:0000313" key="8">
    <source>
        <dbReference type="Proteomes" id="UP000237105"/>
    </source>
</evidence>
<proteinExistence type="inferred from homology"/>
<protein>
    <recommendedName>
        <fullName evidence="6">S-protein homolog</fullName>
    </recommendedName>
</protein>
<evidence type="ECO:0000256" key="2">
    <source>
        <dbReference type="ARBA" id="ARBA00005581"/>
    </source>
</evidence>
<dbReference type="PANTHER" id="PTHR31232:SF156">
    <property type="entry name" value="PLANT SELF-INCOMPATIBILITY PROTEIN S1 FAMILY-RELATED"/>
    <property type="match status" value="1"/>
</dbReference>
<comment type="subcellular location">
    <subcellularLocation>
        <location evidence="1 6">Secreted</location>
    </subcellularLocation>
</comment>
<dbReference type="GO" id="GO:0060320">
    <property type="term" value="P:rejection of self pollen"/>
    <property type="evidence" value="ECO:0007669"/>
    <property type="project" value="UniProtKB-KW"/>
</dbReference>
<keyword evidence="3 6" id="KW-0713">Self-incompatibility</keyword>
<evidence type="ECO:0000256" key="1">
    <source>
        <dbReference type="ARBA" id="ARBA00004613"/>
    </source>
</evidence>
<sequence length="111" mass="12667">MKRTVRVQNDLGSEILLHVHRKSADDDLGDHDLKNLENFEWSFRNNWLGTTLFWCRMKWNNVEGAFDATLSKGISLYVDTNAGGALDKTVLTFTTSSRMYGKSVMYGKNES</sequence>
<dbReference type="Pfam" id="PF05938">
    <property type="entry name" value="Self-incomp_S1"/>
    <property type="match status" value="1"/>
</dbReference>
<keyword evidence="8" id="KW-1185">Reference proteome</keyword>
<evidence type="ECO:0000256" key="5">
    <source>
        <dbReference type="ARBA" id="ARBA00022729"/>
    </source>
</evidence>
<comment type="caution">
    <text evidence="7">The sequence shown here is derived from an EMBL/GenBank/DDBJ whole genome shotgun (WGS) entry which is preliminary data.</text>
</comment>
<organism evidence="7 8">
    <name type="scientific">Parasponia andersonii</name>
    <name type="common">Sponia andersonii</name>
    <dbReference type="NCBI Taxonomy" id="3476"/>
    <lineage>
        <taxon>Eukaryota</taxon>
        <taxon>Viridiplantae</taxon>
        <taxon>Streptophyta</taxon>
        <taxon>Embryophyta</taxon>
        <taxon>Tracheophyta</taxon>
        <taxon>Spermatophyta</taxon>
        <taxon>Magnoliopsida</taxon>
        <taxon>eudicotyledons</taxon>
        <taxon>Gunneridae</taxon>
        <taxon>Pentapetalae</taxon>
        <taxon>rosids</taxon>
        <taxon>fabids</taxon>
        <taxon>Rosales</taxon>
        <taxon>Cannabaceae</taxon>
        <taxon>Parasponia</taxon>
    </lineage>
</organism>
<reference evidence="8" key="1">
    <citation type="submission" date="2016-06" db="EMBL/GenBank/DDBJ databases">
        <title>Parallel loss of symbiosis genes in relatives of nitrogen-fixing non-legume Parasponia.</title>
        <authorList>
            <person name="Van Velzen R."/>
            <person name="Holmer R."/>
            <person name="Bu F."/>
            <person name="Rutten L."/>
            <person name="Van Zeijl A."/>
            <person name="Liu W."/>
            <person name="Santuari L."/>
            <person name="Cao Q."/>
            <person name="Sharma T."/>
            <person name="Shen D."/>
            <person name="Roswanjaya Y."/>
            <person name="Wardhani T."/>
            <person name="Kalhor M.S."/>
            <person name="Jansen J."/>
            <person name="Van den Hoogen J."/>
            <person name="Gungor B."/>
            <person name="Hartog M."/>
            <person name="Hontelez J."/>
            <person name="Verver J."/>
            <person name="Yang W.-C."/>
            <person name="Schijlen E."/>
            <person name="Repin R."/>
            <person name="Schilthuizen M."/>
            <person name="Schranz E."/>
            <person name="Heidstra R."/>
            <person name="Miyata K."/>
            <person name="Fedorova E."/>
            <person name="Kohlen W."/>
            <person name="Bisseling T."/>
            <person name="Smit S."/>
            <person name="Geurts R."/>
        </authorList>
    </citation>
    <scope>NUCLEOTIDE SEQUENCE [LARGE SCALE GENOMIC DNA]</scope>
    <source>
        <strain evidence="8">cv. WU1-14</strain>
    </source>
</reference>
<gene>
    <name evidence="7" type="ORF">PanWU01x14_108350</name>
</gene>
<evidence type="ECO:0000256" key="3">
    <source>
        <dbReference type="ARBA" id="ARBA00022471"/>
    </source>
</evidence>
<dbReference type="InterPro" id="IPR010264">
    <property type="entry name" value="Self-incomp_S1"/>
</dbReference>
<evidence type="ECO:0000256" key="6">
    <source>
        <dbReference type="RuleBase" id="RU367044"/>
    </source>
</evidence>
<dbReference type="OrthoDB" id="1727555at2759"/>
<dbReference type="PANTHER" id="PTHR31232">
    <property type="match status" value="1"/>
</dbReference>
<name>A0A2P5CZY5_PARAD</name>
<accession>A0A2P5CZY5</accession>
<dbReference type="AlphaFoldDB" id="A0A2P5CZY5"/>
<dbReference type="Proteomes" id="UP000237105">
    <property type="component" value="Unassembled WGS sequence"/>
</dbReference>